<evidence type="ECO:0000256" key="10">
    <source>
        <dbReference type="RuleBase" id="RU363063"/>
    </source>
</evidence>
<evidence type="ECO:0000256" key="2">
    <source>
        <dbReference type="ARBA" id="ARBA00008661"/>
    </source>
</evidence>
<name>A0AA88Y7X3_PINIB</name>
<comment type="similarity">
    <text evidence="2 10">Belongs to the glycosyltransferase 31 family.</text>
</comment>
<keyword evidence="7 10" id="KW-1133">Transmembrane helix</keyword>
<evidence type="ECO:0000313" key="12">
    <source>
        <dbReference type="EMBL" id="KAK3100271.1"/>
    </source>
</evidence>
<dbReference type="Proteomes" id="UP001186944">
    <property type="component" value="Unassembled WGS sequence"/>
</dbReference>
<evidence type="ECO:0000256" key="1">
    <source>
        <dbReference type="ARBA" id="ARBA00004323"/>
    </source>
</evidence>
<proteinExistence type="inferred from homology"/>
<dbReference type="GO" id="GO:0016758">
    <property type="term" value="F:hexosyltransferase activity"/>
    <property type="evidence" value="ECO:0007669"/>
    <property type="project" value="InterPro"/>
</dbReference>
<dbReference type="EMBL" id="VSWD01000006">
    <property type="protein sequence ID" value="KAK3100271.1"/>
    <property type="molecule type" value="Genomic_DNA"/>
</dbReference>
<dbReference type="GO" id="GO:0006493">
    <property type="term" value="P:protein O-linked glycosylation"/>
    <property type="evidence" value="ECO:0007669"/>
    <property type="project" value="TreeGrafter"/>
</dbReference>
<dbReference type="GO" id="GO:0000139">
    <property type="term" value="C:Golgi membrane"/>
    <property type="evidence" value="ECO:0007669"/>
    <property type="project" value="UniProtKB-SubCell"/>
</dbReference>
<feature type="signal peptide" evidence="11">
    <location>
        <begin position="1"/>
        <end position="17"/>
    </location>
</feature>
<keyword evidence="11" id="KW-0732">Signal</keyword>
<dbReference type="InterPro" id="IPR002659">
    <property type="entry name" value="Glyco_trans_31"/>
</dbReference>
<keyword evidence="13" id="KW-1185">Reference proteome</keyword>
<dbReference type="EC" id="2.4.1.-" evidence="10"/>
<evidence type="ECO:0000256" key="7">
    <source>
        <dbReference type="ARBA" id="ARBA00022989"/>
    </source>
</evidence>
<reference evidence="12" key="1">
    <citation type="submission" date="2019-08" db="EMBL/GenBank/DDBJ databases">
        <title>The improved chromosome-level genome for the pearl oyster Pinctada fucata martensii using PacBio sequencing and Hi-C.</title>
        <authorList>
            <person name="Zheng Z."/>
        </authorList>
    </citation>
    <scope>NUCLEOTIDE SEQUENCE</scope>
    <source>
        <strain evidence="12">ZZ-2019</strain>
        <tissue evidence="12">Adductor muscle</tissue>
    </source>
</reference>
<dbReference type="Gene3D" id="3.90.550.50">
    <property type="match status" value="1"/>
</dbReference>
<evidence type="ECO:0000256" key="3">
    <source>
        <dbReference type="ARBA" id="ARBA00022676"/>
    </source>
</evidence>
<feature type="chain" id="PRO_5041690725" description="Hexosyltransferase" evidence="11">
    <location>
        <begin position="18"/>
        <end position="356"/>
    </location>
</feature>
<keyword evidence="6 10" id="KW-0735">Signal-anchor</keyword>
<comment type="subcellular location">
    <subcellularLocation>
        <location evidence="1 10">Golgi apparatus membrane</location>
        <topology evidence="1 10">Single-pass type II membrane protein</topology>
    </subcellularLocation>
</comment>
<dbReference type="Pfam" id="PF01762">
    <property type="entry name" value="Galactosyl_T"/>
    <property type="match status" value="1"/>
</dbReference>
<dbReference type="PANTHER" id="PTHR11214:SF349">
    <property type="entry name" value="BETA-1,3-GALACTOSYLTRANSFERASE BRN"/>
    <property type="match status" value="1"/>
</dbReference>
<dbReference type="SUPFAM" id="SSF53448">
    <property type="entry name" value="Nucleotide-diphospho-sugar transferases"/>
    <property type="match status" value="1"/>
</dbReference>
<dbReference type="AlphaFoldDB" id="A0AA88Y7X3"/>
<dbReference type="InterPro" id="IPR029044">
    <property type="entry name" value="Nucleotide-diphossugar_trans"/>
</dbReference>
<organism evidence="12 13">
    <name type="scientific">Pinctada imbricata</name>
    <name type="common">Atlantic pearl-oyster</name>
    <name type="synonym">Pinctada martensii</name>
    <dbReference type="NCBI Taxonomy" id="66713"/>
    <lineage>
        <taxon>Eukaryota</taxon>
        <taxon>Metazoa</taxon>
        <taxon>Spiralia</taxon>
        <taxon>Lophotrochozoa</taxon>
        <taxon>Mollusca</taxon>
        <taxon>Bivalvia</taxon>
        <taxon>Autobranchia</taxon>
        <taxon>Pteriomorphia</taxon>
        <taxon>Pterioida</taxon>
        <taxon>Pterioidea</taxon>
        <taxon>Pteriidae</taxon>
        <taxon>Pinctada</taxon>
    </lineage>
</organism>
<evidence type="ECO:0000256" key="8">
    <source>
        <dbReference type="ARBA" id="ARBA00023034"/>
    </source>
</evidence>
<keyword evidence="5 10" id="KW-0812">Transmembrane</keyword>
<evidence type="ECO:0000256" key="4">
    <source>
        <dbReference type="ARBA" id="ARBA00022679"/>
    </source>
</evidence>
<keyword evidence="9 10" id="KW-0472">Membrane</keyword>
<keyword evidence="3 10" id="KW-0328">Glycosyltransferase</keyword>
<keyword evidence="4" id="KW-0808">Transferase</keyword>
<sequence length="356" mass="41815">MFVCLFFLLHCSSSSNSLGMRLRKEIKRILRKLLPCLFLMALFVLGFTLFKLQVEYDKKFLSFERHSMYSLEENMIEMSSKILEGGSVMVPTINDHPYQYVHNANNLCKKDKVNTLILIKSPAKNYRLRHVIRHTMMKDIYGKRYDDVQIAFLLGYSHRDRFIIGNEHEVFNDIIQEDFIDSHRNSTLKVIMGYNWVTQFCKNAEYVVIMDDDIIVNIEILNQYLFLVKSGKRKSIYTGKVFTNEAPDRRLGGEQSVTFSEYPFDLYPDFVDGSFILHNQECVRKFQSVFPFVKYFPIHDIYLGIVAHKLGISPVHNIFVKTDRDKHFKNDVKAMAERLSQDSDIYYDTYISMIKG</sequence>
<feature type="transmembrane region" description="Helical" evidence="10">
    <location>
        <begin position="29"/>
        <end position="50"/>
    </location>
</feature>
<accession>A0AA88Y7X3</accession>
<evidence type="ECO:0000256" key="6">
    <source>
        <dbReference type="ARBA" id="ARBA00022968"/>
    </source>
</evidence>
<dbReference type="GO" id="GO:0008194">
    <property type="term" value="F:UDP-glycosyltransferase activity"/>
    <property type="evidence" value="ECO:0007669"/>
    <property type="project" value="TreeGrafter"/>
</dbReference>
<evidence type="ECO:0000256" key="5">
    <source>
        <dbReference type="ARBA" id="ARBA00022692"/>
    </source>
</evidence>
<keyword evidence="8 10" id="KW-0333">Golgi apparatus</keyword>
<dbReference type="PANTHER" id="PTHR11214">
    <property type="entry name" value="BETA-1,3-N-ACETYLGLUCOSAMINYLTRANSFERASE"/>
    <property type="match status" value="1"/>
</dbReference>
<comment type="caution">
    <text evidence="12">The sequence shown here is derived from an EMBL/GenBank/DDBJ whole genome shotgun (WGS) entry which is preliminary data.</text>
</comment>
<gene>
    <name evidence="12" type="ORF">FSP39_017252</name>
</gene>
<evidence type="ECO:0000256" key="9">
    <source>
        <dbReference type="ARBA" id="ARBA00023136"/>
    </source>
</evidence>
<evidence type="ECO:0000256" key="11">
    <source>
        <dbReference type="SAM" id="SignalP"/>
    </source>
</evidence>
<evidence type="ECO:0000313" key="13">
    <source>
        <dbReference type="Proteomes" id="UP001186944"/>
    </source>
</evidence>
<protein>
    <recommendedName>
        <fullName evidence="10">Hexosyltransferase</fullName>
        <ecNumber evidence="10">2.4.1.-</ecNumber>
    </recommendedName>
</protein>